<dbReference type="InterPro" id="IPR003618">
    <property type="entry name" value="TFIIS_cen_dom"/>
</dbReference>
<proteinExistence type="inferred from homology"/>
<evidence type="ECO:0000259" key="11">
    <source>
        <dbReference type="PROSITE" id="PS51321"/>
    </source>
</evidence>
<feature type="region of interest" description="Disordered" evidence="10">
    <location>
        <begin position="1"/>
        <end position="52"/>
    </location>
</feature>
<feature type="region of interest" description="Disordered" evidence="10">
    <location>
        <begin position="1190"/>
        <end position="1393"/>
    </location>
</feature>
<evidence type="ECO:0000256" key="6">
    <source>
        <dbReference type="ARBA" id="ARBA00022771"/>
    </source>
</evidence>
<feature type="compositionally biased region" description="Polar residues" evidence="10">
    <location>
        <begin position="609"/>
        <end position="641"/>
    </location>
</feature>
<dbReference type="CDD" id="cd21538">
    <property type="entry name" value="SPOC_TFIIS"/>
    <property type="match status" value="1"/>
</dbReference>
<feature type="compositionally biased region" description="Basic and acidic residues" evidence="10">
    <location>
        <begin position="743"/>
        <end position="755"/>
    </location>
</feature>
<organism evidence="13">
    <name type="scientific">Melampsora larici-populina (strain 98AG31 / pathotype 3-4-7)</name>
    <name type="common">Poplar leaf rust fungus</name>
    <dbReference type="NCBI Taxonomy" id="747676"/>
    <lineage>
        <taxon>Eukaryota</taxon>
        <taxon>Fungi</taxon>
        <taxon>Dikarya</taxon>
        <taxon>Basidiomycota</taxon>
        <taxon>Pucciniomycotina</taxon>
        <taxon>Pucciniomycetes</taxon>
        <taxon>Pucciniales</taxon>
        <taxon>Melampsoraceae</taxon>
        <taxon>Melampsora</taxon>
    </lineage>
</organism>
<dbReference type="Gene3D" id="3.30.40.10">
    <property type="entry name" value="Zinc/RING finger domain, C3HC4 (zinc finger)"/>
    <property type="match status" value="1"/>
</dbReference>
<feature type="compositionally biased region" description="Basic residues" evidence="10">
    <location>
        <begin position="1"/>
        <end position="12"/>
    </location>
</feature>
<comment type="function">
    <text evidence="1">Negative regulator of transcription elongation.</text>
</comment>
<evidence type="ECO:0000256" key="7">
    <source>
        <dbReference type="ARBA" id="ARBA00022833"/>
    </source>
</evidence>
<evidence type="ECO:0000256" key="8">
    <source>
        <dbReference type="ARBA" id="ARBA00023242"/>
    </source>
</evidence>
<feature type="coiled-coil region" evidence="9">
    <location>
        <begin position="442"/>
        <end position="469"/>
    </location>
</feature>
<feature type="region of interest" description="Disordered" evidence="10">
    <location>
        <begin position="990"/>
        <end position="1010"/>
    </location>
</feature>
<dbReference type="GeneID" id="18937594"/>
<dbReference type="EMBL" id="GL883098">
    <property type="protein sequence ID" value="EGG09148.1"/>
    <property type="molecule type" value="Genomic_DNA"/>
</dbReference>
<dbReference type="Pfam" id="PF07500">
    <property type="entry name" value="TFIIS_M"/>
    <property type="match status" value="1"/>
</dbReference>
<dbReference type="InterPro" id="IPR013083">
    <property type="entry name" value="Znf_RING/FYVE/PHD"/>
</dbReference>
<feature type="compositionally biased region" description="Basic and acidic residues" evidence="10">
    <location>
        <begin position="716"/>
        <end position="725"/>
    </location>
</feature>
<evidence type="ECO:0000256" key="5">
    <source>
        <dbReference type="ARBA" id="ARBA00022723"/>
    </source>
</evidence>
<dbReference type="GO" id="GO:0008270">
    <property type="term" value="F:zinc ion binding"/>
    <property type="evidence" value="ECO:0007669"/>
    <property type="project" value="UniProtKB-KW"/>
</dbReference>
<evidence type="ECO:0000256" key="2">
    <source>
        <dbReference type="ARBA" id="ARBA00004123"/>
    </source>
</evidence>
<dbReference type="SUPFAM" id="SSF46942">
    <property type="entry name" value="Elongation factor TFIIS domain 2"/>
    <property type="match status" value="1"/>
</dbReference>
<comment type="subcellular location">
    <subcellularLocation>
        <location evidence="2">Nucleus</location>
    </subcellularLocation>
</comment>
<feature type="domain" description="TFIIS central" evidence="11">
    <location>
        <begin position="429"/>
        <end position="564"/>
    </location>
</feature>
<evidence type="ECO:0000256" key="4">
    <source>
        <dbReference type="ARBA" id="ARBA00021616"/>
    </source>
</evidence>
<evidence type="ECO:0000256" key="9">
    <source>
        <dbReference type="SAM" id="Coils"/>
    </source>
</evidence>
<feature type="compositionally biased region" description="Polar residues" evidence="10">
    <location>
        <begin position="665"/>
        <end position="682"/>
    </location>
</feature>
<dbReference type="Gene3D" id="1.10.472.30">
    <property type="entry name" value="Transcription elongation factor S-II, central domain"/>
    <property type="match status" value="1"/>
</dbReference>
<keyword evidence="5" id="KW-0479">Metal-binding</keyword>
<feature type="region of interest" description="Disordered" evidence="10">
    <location>
        <begin position="1087"/>
        <end position="1136"/>
    </location>
</feature>
<evidence type="ECO:0000313" key="13">
    <source>
        <dbReference type="Proteomes" id="UP000001072"/>
    </source>
</evidence>
<feature type="region of interest" description="Disordered" evidence="10">
    <location>
        <begin position="609"/>
        <end position="682"/>
    </location>
</feature>
<feature type="compositionally biased region" description="Basic and acidic residues" evidence="10">
    <location>
        <begin position="1266"/>
        <end position="1284"/>
    </location>
</feature>
<dbReference type="OrthoDB" id="436852at2759"/>
<dbReference type="Proteomes" id="UP000001072">
    <property type="component" value="Unassembled WGS sequence"/>
</dbReference>
<dbReference type="SUPFAM" id="SSF57903">
    <property type="entry name" value="FYVE/PHD zinc finger"/>
    <property type="match status" value="1"/>
</dbReference>
<comment type="similarity">
    <text evidence="3">Belongs to the BYE1 family.</text>
</comment>
<dbReference type="KEGG" id="mlr:MELLADRAFT_96419"/>
<dbReference type="GO" id="GO:0045893">
    <property type="term" value="P:positive regulation of DNA-templated transcription"/>
    <property type="evidence" value="ECO:0007669"/>
    <property type="project" value="TreeGrafter"/>
</dbReference>
<sequence length="1393" mass="151946">MQRSTRIRKPSQKAKEIAEAIQPPKSPPGPAKSHKTGRSAVKPKSITKPKKRKILVTAKVKAGGKKGRAVVDADGDVQIEEIESQQFPTHPEEEDDDDALYCICLGHDDHTPMIQCEECENCAYHPSAVSFFSHSRFHFACIQLDPSEASVIKAFYCDVCEASGSGKTQSYLCIRNTYPFSATKDRSLFFVFFSPHLIPMNRDVLGANHGLSVYPVLALKYRLLTAEDLQPPEGYVCGEESRGFAFSCLAPLQGLETEELETSAEPTSSMNETPDGEEIINNDERQHEVNVTPDLSGPTTFIPSPKLQESHFDPLMLDPLLAGISVETASPQKVSQDPLLTTPAPVSSKISRKKHRRAEGLTSEEDDTDEDEDFTGEETKRPNRKKRKTPSGSEQRRPSNLRLKSITPSSTVPHTPKSASPPVTGLDKTRTACIEQFSKLFETAFSAKLKEQEENAENQTKEIEAEATRFAESVESELFDSFGEVDAKNVKAPRKQYMSKFRSLFFNLKHNPVFLSSLRTTEISPRSIVHMSNQDLQTPEQKAISDQIRQRALHDSVRNVISAPKAKMTHKGEQAIETFDPMESQQAELSGSYSGSFVLPNHHQTSVVAQHDVSASPSRITSQLDASQSAPHSLSASTNSLAGPRYQRDSVDQPDLPASLLAFVNPTSNPNAPERTNSFSGNSSFDLERMLAAMASVPPSNIEKAQSSDPEAATKSAEDGQTDDKDPSEEDNMDLAATPEYAPENKRPDESKEGQLPDDYDPFAIEHGGDADFDAILHGDPSTTPPHSPINPPPTFVVEISEPVHASSVPIAPTIDKPPPVWKGNVMTADAGGFAACATQVGGRPLCTNPSTWERLFPTDTLTVVGRLPVKDSTNYLVQSHFAASRELIVLNLTPNLDGPPDLPPPERVMQHQQNLIDFFTKKGRHAVVAVHDRAKHVVRDIYLVPLLKKEPLPEFVELLDDQNIEESTPRSRDMILAILVLQKGTIPTGWRPPTTQISESQTATSQAQVSQLPFVTQGPSAALPFPPTASDPQLQSAQLSHLNTALPYPPPQGNFAALPPNLASIPLLQSLSSALSTNQQIPFKLFPQTTPPVAPTQSPSKATGPPPGFVPYRPPTSATSVQSPSAAPLSSVPSSGNLGDLLNVDVNTLKALLSNPQVFSKPPDGVPQPIPTLAQSNNMMTGPQYPYPSTGYPGMPQHPMSLPSSTGALGPNPYPHAPMNRPAGLPPIPQMSPTWSTHRKESGRDPRDWNPRGPRMSDPTLDPFHGSRPDNRASKVQDLERARLQRIAQMQETAWDPGMNQPNGRSPSREPSEPGHRRSLGGSIPGKRSGPHEFVAPVRDSGWAGRGGGRIGSNGNRSVSDQQNRGNNNNFQSDQNNQELENQYSAPIWMGR</sequence>
<feature type="region of interest" description="Disordered" evidence="10">
    <location>
        <begin position="329"/>
        <end position="427"/>
    </location>
</feature>
<reference evidence="13" key="1">
    <citation type="journal article" date="2011" name="Proc. Natl. Acad. Sci. U.S.A.">
        <title>Obligate biotrophy features unraveled by the genomic analysis of rust fungi.</title>
        <authorList>
            <person name="Duplessis S."/>
            <person name="Cuomo C.A."/>
            <person name="Lin Y.-C."/>
            <person name="Aerts A."/>
            <person name="Tisserant E."/>
            <person name="Veneault-Fourrey C."/>
            <person name="Joly D.L."/>
            <person name="Hacquard S."/>
            <person name="Amselem J."/>
            <person name="Cantarel B.L."/>
            <person name="Chiu R."/>
            <person name="Coutinho P.M."/>
            <person name="Feau N."/>
            <person name="Field M."/>
            <person name="Frey P."/>
            <person name="Gelhaye E."/>
            <person name="Goldberg J."/>
            <person name="Grabherr M.G."/>
            <person name="Kodira C.D."/>
            <person name="Kohler A."/>
            <person name="Kuees U."/>
            <person name="Lindquist E.A."/>
            <person name="Lucas S.M."/>
            <person name="Mago R."/>
            <person name="Mauceli E."/>
            <person name="Morin E."/>
            <person name="Murat C."/>
            <person name="Pangilinan J.L."/>
            <person name="Park R."/>
            <person name="Pearson M."/>
            <person name="Quesneville H."/>
            <person name="Rouhier N."/>
            <person name="Sakthikumar S."/>
            <person name="Salamov A.A."/>
            <person name="Schmutz J."/>
            <person name="Selles B."/>
            <person name="Shapiro H."/>
            <person name="Tanguay P."/>
            <person name="Tuskan G.A."/>
            <person name="Henrissat B."/>
            <person name="Van de Peer Y."/>
            <person name="Rouze P."/>
            <person name="Ellis J.G."/>
            <person name="Dodds P.N."/>
            <person name="Schein J.E."/>
            <person name="Zhong S."/>
            <person name="Hamelin R.C."/>
            <person name="Grigoriev I.V."/>
            <person name="Szabo L.J."/>
            <person name="Martin F."/>
        </authorList>
    </citation>
    <scope>NUCLEOTIDE SEQUENCE [LARGE SCALE GENOMIC DNA]</scope>
    <source>
        <strain evidence="13">98AG31 / pathotype 3-4-7</strain>
    </source>
</reference>
<evidence type="ECO:0000256" key="10">
    <source>
        <dbReference type="SAM" id="MobiDB-lite"/>
    </source>
</evidence>
<dbReference type="InterPro" id="IPR012921">
    <property type="entry name" value="SPOC_C"/>
</dbReference>
<gene>
    <name evidence="12" type="ORF">MELLADRAFT_96419</name>
</gene>
<accession>F4RER7</accession>
<dbReference type="GO" id="GO:0048188">
    <property type="term" value="C:Set1C/COMPASS complex"/>
    <property type="evidence" value="ECO:0007669"/>
    <property type="project" value="InterPro"/>
</dbReference>
<feature type="compositionally biased region" description="Polar residues" evidence="10">
    <location>
        <begin position="329"/>
        <end position="349"/>
    </location>
</feature>
<dbReference type="eggNOG" id="KOG1634">
    <property type="taxonomic scope" value="Eukaryota"/>
</dbReference>
<keyword evidence="13" id="KW-1185">Reference proteome</keyword>
<dbReference type="PANTHER" id="PTHR46174">
    <property type="entry name" value="CXXC-TYPE ZINC FINGER PROTEIN 1"/>
    <property type="match status" value="1"/>
</dbReference>
<keyword evidence="6" id="KW-0863">Zinc-finger</keyword>
<protein>
    <recommendedName>
        <fullName evidence="4">Transcription factor BYE1</fullName>
    </recommendedName>
</protein>
<feature type="compositionally biased region" description="Basic and acidic residues" evidence="10">
    <location>
        <begin position="1308"/>
        <end position="1317"/>
    </location>
</feature>
<feature type="compositionally biased region" description="Low complexity" evidence="10">
    <location>
        <begin position="1121"/>
        <end position="1136"/>
    </location>
</feature>
<dbReference type="GO" id="GO:0006351">
    <property type="term" value="P:DNA-templated transcription"/>
    <property type="evidence" value="ECO:0007669"/>
    <property type="project" value="InterPro"/>
</dbReference>
<feature type="compositionally biased region" description="Acidic residues" evidence="10">
    <location>
        <begin position="362"/>
        <end position="376"/>
    </location>
</feature>
<name>F4RER7_MELLP</name>
<dbReference type="InterPro" id="IPR036575">
    <property type="entry name" value="TFIIS_cen_dom_sf"/>
</dbReference>
<dbReference type="InterPro" id="IPR037869">
    <property type="entry name" value="Spp1/CFP1"/>
</dbReference>
<feature type="region of interest" description="Disordered" evidence="10">
    <location>
        <begin position="699"/>
        <end position="788"/>
    </location>
</feature>
<dbReference type="SMART" id="SM00510">
    <property type="entry name" value="TFS2M"/>
    <property type="match status" value="1"/>
</dbReference>
<dbReference type="STRING" id="747676.F4RER7"/>
<feature type="compositionally biased region" description="Low complexity" evidence="10">
    <location>
        <begin position="995"/>
        <end position="1010"/>
    </location>
</feature>
<keyword evidence="8" id="KW-0539">Nucleus</keyword>
<evidence type="ECO:0000313" key="12">
    <source>
        <dbReference type="EMBL" id="EGG09148.1"/>
    </source>
</evidence>
<feature type="compositionally biased region" description="Low complexity" evidence="10">
    <location>
        <begin position="1354"/>
        <end position="1379"/>
    </location>
</feature>
<feature type="compositionally biased region" description="Basic and acidic residues" evidence="10">
    <location>
        <begin position="1239"/>
        <end position="1251"/>
    </location>
</feature>
<dbReference type="RefSeq" id="XP_007407508.1">
    <property type="nucleotide sequence ID" value="XM_007407446.1"/>
</dbReference>
<dbReference type="VEuPathDB" id="FungiDB:MELLADRAFT_96419"/>
<feature type="compositionally biased region" description="Pro residues" evidence="10">
    <location>
        <begin position="1105"/>
        <end position="1115"/>
    </location>
</feature>
<evidence type="ECO:0000256" key="3">
    <source>
        <dbReference type="ARBA" id="ARBA00011050"/>
    </source>
</evidence>
<dbReference type="PROSITE" id="PS51321">
    <property type="entry name" value="TFIIS_CENTRAL"/>
    <property type="match status" value="1"/>
</dbReference>
<dbReference type="Pfam" id="PF07744">
    <property type="entry name" value="SPOC"/>
    <property type="match status" value="1"/>
</dbReference>
<dbReference type="InterPro" id="IPR011011">
    <property type="entry name" value="Znf_FYVE_PHD"/>
</dbReference>
<dbReference type="PANTHER" id="PTHR46174:SF1">
    <property type="entry name" value="CXXC-TYPE ZINC FINGER PROTEIN 1"/>
    <property type="match status" value="1"/>
</dbReference>
<evidence type="ECO:0000256" key="1">
    <source>
        <dbReference type="ARBA" id="ARBA00002311"/>
    </source>
</evidence>
<dbReference type="InParanoid" id="F4RER7"/>
<keyword evidence="7" id="KW-0862">Zinc</keyword>
<dbReference type="HOGENOM" id="CLU_004271_0_0_1"/>
<keyword evidence="9" id="KW-0175">Coiled coil</keyword>